<name>A0ABN9TRJ0_9DINO</name>
<comment type="caution">
    <text evidence="1">The sequence shown here is derived from an EMBL/GenBank/DDBJ whole genome shotgun (WGS) entry which is preliminary data.</text>
</comment>
<dbReference type="EMBL" id="CAUYUJ010014976">
    <property type="protein sequence ID" value="CAK0848410.1"/>
    <property type="molecule type" value="Genomic_DNA"/>
</dbReference>
<protein>
    <submittedName>
        <fullName evidence="1">Uncharacterized protein</fullName>
    </submittedName>
</protein>
<dbReference type="Proteomes" id="UP001189429">
    <property type="component" value="Unassembled WGS sequence"/>
</dbReference>
<feature type="non-terminal residue" evidence="1">
    <location>
        <position position="1"/>
    </location>
</feature>
<gene>
    <name evidence="1" type="ORF">PCOR1329_LOCUS41350</name>
</gene>
<proteinExistence type="predicted"/>
<evidence type="ECO:0000313" key="1">
    <source>
        <dbReference type="EMBL" id="CAK0848410.1"/>
    </source>
</evidence>
<keyword evidence="2" id="KW-1185">Reference proteome</keyword>
<evidence type="ECO:0000313" key="2">
    <source>
        <dbReference type="Proteomes" id="UP001189429"/>
    </source>
</evidence>
<sequence>PLAAASFCSASPVLRGAVRRPIARPMQCPRSVSCGDAVFRRGGDERAACRRSP</sequence>
<accession>A0ABN9TRJ0</accession>
<feature type="non-terminal residue" evidence="1">
    <location>
        <position position="53"/>
    </location>
</feature>
<organism evidence="1 2">
    <name type="scientific">Prorocentrum cordatum</name>
    <dbReference type="NCBI Taxonomy" id="2364126"/>
    <lineage>
        <taxon>Eukaryota</taxon>
        <taxon>Sar</taxon>
        <taxon>Alveolata</taxon>
        <taxon>Dinophyceae</taxon>
        <taxon>Prorocentrales</taxon>
        <taxon>Prorocentraceae</taxon>
        <taxon>Prorocentrum</taxon>
    </lineage>
</organism>
<reference evidence="1" key="1">
    <citation type="submission" date="2023-10" db="EMBL/GenBank/DDBJ databases">
        <authorList>
            <person name="Chen Y."/>
            <person name="Shah S."/>
            <person name="Dougan E. K."/>
            <person name="Thang M."/>
            <person name="Chan C."/>
        </authorList>
    </citation>
    <scope>NUCLEOTIDE SEQUENCE [LARGE SCALE GENOMIC DNA]</scope>
</reference>